<reference evidence="5 6" key="1">
    <citation type="journal article" date="2009" name="Stand. Genomic Sci.">
        <title>Complete genome sequence of Catenulispora acidiphila type strain (ID 139908).</title>
        <authorList>
            <person name="Copeland A."/>
            <person name="Lapidus A."/>
            <person name="Glavina Del Rio T."/>
            <person name="Nolan M."/>
            <person name="Lucas S."/>
            <person name="Chen F."/>
            <person name="Tice H."/>
            <person name="Cheng J.F."/>
            <person name="Bruce D."/>
            <person name="Goodwin L."/>
            <person name="Pitluck S."/>
            <person name="Mikhailova N."/>
            <person name="Pati A."/>
            <person name="Ivanova N."/>
            <person name="Mavromatis K."/>
            <person name="Chen A."/>
            <person name="Palaniappan K."/>
            <person name="Chain P."/>
            <person name="Land M."/>
            <person name="Hauser L."/>
            <person name="Chang Y.J."/>
            <person name="Jeffries C.D."/>
            <person name="Chertkov O."/>
            <person name="Brettin T."/>
            <person name="Detter J.C."/>
            <person name="Han C."/>
            <person name="Ali Z."/>
            <person name="Tindall B.J."/>
            <person name="Goker M."/>
            <person name="Bristow J."/>
            <person name="Eisen J.A."/>
            <person name="Markowitz V."/>
            <person name="Hugenholtz P."/>
            <person name="Kyrpides N.C."/>
            <person name="Klenk H.P."/>
        </authorList>
    </citation>
    <scope>NUCLEOTIDE SEQUENCE [LARGE SCALE GENOMIC DNA]</scope>
    <source>
        <strain evidence="6">DSM 44928 / JCM 14897 / NBRC 102108 / NRRL B-24433 / ID139908</strain>
    </source>
</reference>
<feature type="region of interest" description="Disordered" evidence="4">
    <location>
        <begin position="1"/>
        <end position="22"/>
    </location>
</feature>
<dbReference type="OrthoDB" id="9780991at2"/>
<dbReference type="HOGENOM" id="CLU_031285_10_1_11"/>
<evidence type="ECO:0000256" key="1">
    <source>
        <dbReference type="ARBA" id="ARBA00008520"/>
    </source>
</evidence>
<feature type="compositionally biased region" description="Basic residues" evidence="4">
    <location>
        <begin position="1"/>
        <end position="10"/>
    </location>
</feature>
<name>C7PXS5_CATAD</name>
<evidence type="ECO:0000313" key="5">
    <source>
        <dbReference type="EMBL" id="ACU71528.1"/>
    </source>
</evidence>
<keyword evidence="2" id="KW-0813">Transport</keyword>
<dbReference type="AlphaFoldDB" id="C7PXS5"/>
<dbReference type="RefSeq" id="WP_012786821.1">
    <property type="nucleotide sequence ID" value="NC_013131.1"/>
</dbReference>
<keyword evidence="6" id="KW-1185">Reference proteome</keyword>
<accession>C7PXS5</accession>
<dbReference type="Pfam" id="PF13416">
    <property type="entry name" value="SBP_bac_8"/>
    <property type="match status" value="1"/>
</dbReference>
<dbReference type="Gene3D" id="3.40.190.10">
    <property type="entry name" value="Periplasmic binding protein-like II"/>
    <property type="match status" value="2"/>
</dbReference>
<dbReference type="GO" id="GO:0015768">
    <property type="term" value="P:maltose transport"/>
    <property type="evidence" value="ECO:0007669"/>
    <property type="project" value="TreeGrafter"/>
</dbReference>
<dbReference type="Proteomes" id="UP000000851">
    <property type="component" value="Chromosome"/>
</dbReference>
<dbReference type="eggNOG" id="COG1653">
    <property type="taxonomic scope" value="Bacteria"/>
</dbReference>
<dbReference type="PANTHER" id="PTHR30061:SF50">
    <property type="entry name" value="MALTOSE_MALTODEXTRIN-BINDING PERIPLASMIC PROTEIN"/>
    <property type="match status" value="1"/>
</dbReference>
<dbReference type="STRING" id="479433.Caci_2611"/>
<organism evidence="5 6">
    <name type="scientific">Catenulispora acidiphila (strain DSM 44928 / JCM 14897 / NBRC 102108 / NRRL B-24433 / ID139908)</name>
    <dbReference type="NCBI Taxonomy" id="479433"/>
    <lineage>
        <taxon>Bacteria</taxon>
        <taxon>Bacillati</taxon>
        <taxon>Actinomycetota</taxon>
        <taxon>Actinomycetes</taxon>
        <taxon>Catenulisporales</taxon>
        <taxon>Catenulisporaceae</taxon>
        <taxon>Catenulispora</taxon>
    </lineage>
</organism>
<evidence type="ECO:0000256" key="4">
    <source>
        <dbReference type="SAM" id="MobiDB-lite"/>
    </source>
</evidence>
<evidence type="ECO:0000256" key="3">
    <source>
        <dbReference type="ARBA" id="ARBA00022729"/>
    </source>
</evidence>
<dbReference type="GO" id="GO:1901982">
    <property type="term" value="F:maltose binding"/>
    <property type="evidence" value="ECO:0007669"/>
    <property type="project" value="TreeGrafter"/>
</dbReference>
<gene>
    <name evidence="5" type="ordered locus">Caci_2611</name>
</gene>
<evidence type="ECO:0000313" key="6">
    <source>
        <dbReference type="Proteomes" id="UP000000851"/>
    </source>
</evidence>
<comment type="similarity">
    <text evidence="1">Belongs to the bacterial solute-binding protein 1 family.</text>
</comment>
<dbReference type="EMBL" id="CP001700">
    <property type="protein sequence ID" value="ACU71528.1"/>
    <property type="molecule type" value="Genomic_DNA"/>
</dbReference>
<sequence>MIFVHQRGRSRTADTGPDARPAAGLAAETGVRTGGRTTARTCISALAVASTCLLALSACGSSGKGDSSGSGSGSGSGGTLTLNETDYYSSAPQNTQIQGVLTECATQVGGVKVVHHELPREQLMPKLLQQAASKSLPDLLLVDNPDLQQVASTGGLVSLSAGGLSTDGLYPSIVSAGTYQGQVYGIAPGVNGLALYYNKDMFTAAGLTPPTTWDELTADAQKLTAGGKQGIAFSAVGTEEGSFQFEPFFWTAGADLKTLNSPQAVQALSLWKTFVDKGWASKSVVTWTQADVEQQFAAGNVAMMVNGPWQLPGLNSTANLHFGTVPIPVPSAAAKPVTPLGGEVWAVGHSSSAREAKAVAVVKCLLSADKASEWSKDAGYIPSNEAAAAQLAASDPQLQAFITEIATAKARTAELGTAYPKVSTALFTALQAALAGGTSPQDALNQAQSQAGS</sequence>
<dbReference type="KEGG" id="cai:Caci_2611"/>
<dbReference type="InParanoid" id="C7PXS5"/>
<evidence type="ECO:0000256" key="2">
    <source>
        <dbReference type="ARBA" id="ARBA00022448"/>
    </source>
</evidence>
<dbReference type="PANTHER" id="PTHR30061">
    <property type="entry name" value="MALTOSE-BINDING PERIPLASMIC PROTEIN"/>
    <property type="match status" value="1"/>
</dbReference>
<keyword evidence="3" id="KW-0732">Signal</keyword>
<dbReference type="CDD" id="cd13585">
    <property type="entry name" value="PBP2_TMBP_like"/>
    <property type="match status" value="1"/>
</dbReference>
<dbReference type="SUPFAM" id="SSF53850">
    <property type="entry name" value="Periplasmic binding protein-like II"/>
    <property type="match status" value="1"/>
</dbReference>
<dbReference type="InterPro" id="IPR006059">
    <property type="entry name" value="SBP"/>
</dbReference>
<dbReference type="GO" id="GO:0042956">
    <property type="term" value="P:maltodextrin transmembrane transport"/>
    <property type="evidence" value="ECO:0007669"/>
    <property type="project" value="TreeGrafter"/>
</dbReference>
<protein>
    <submittedName>
        <fullName evidence="5">Extracellular solute-binding protein family 1</fullName>
    </submittedName>
</protein>
<proteinExistence type="inferred from homology"/>
<dbReference type="GO" id="GO:0055052">
    <property type="term" value="C:ATP-binding cassette (ABC) transporter complex, substrate-binding subunit-containing"/>
    <property type="evidence" value="ECO:0007669"/>
    <property type="project" value="TreeGrafter"/>
</dbReference>